<reference evidence="2 3" key="1">
    <citation type="journal article" date="2023" name="G3 (Bethesda)">
        <title>A chromosome-length genome assembly and annotation of blackberry (Rubus argutus, cv. 'Hillquist').</title>
        <authorList>
            <person name="Bruna T."/>
            <person name="Aryal R."/>
            <person name="Dudchenko O."/>
            <person name="Sargent D.J."/>
            <person name="Mead D."/>
            <person name="Buti M."/>
            <person name="Cavallini A."/>
            <person name="Hytonen T."/>
            <person name="Andres J."/>
            <person name="Pham M."/>
            <person name="Weisz D."/>
            <person name="Mascagni F."/>
            <person name="Usai G."/>
            <person name="Natali L."/>
            <person name="Bassil N."/>
            <person name="Fernandez G.E."/>
            <person name="Lomsadze A."/>
            <person name="Armour M."/>
            <person name="Olukolu B."/>
            <person name="Poorten T."/>
            <person name="Britton C."/>
            <person name="Davik J."/>
            <person name="Ashrafi H."/>
            <person name="Aiden E.L."/>
            <person name="Borodovsky M."/>
            <person name="Worthington M."/>
        </authorList>
    </citation>
    <scope>NUCLEOTIDE SEQUENCE [LARGE SCALE GENOMIC DNA]</scope>
    <source>
        <strain evidence="2">PI 553951</strain>
    </source>
</reference>
<keyword evidence="1" id="KW-0472">Membrane</keyword>
<protein>
    <submittedName>
        <fullName evidence="2">Uncharacterized protein</fullName>
    </submittedName>
</protein>
<dbReference type="Proteomes" id="UP001457282">
    <property type="component" value="Unassembled WGS sequence"/>
</dbReference>
<evidence type="ECO:0000256" key="1">
    <source>
        <dbReference type="SAM" id="Phobius"/>
    </source>
</evidence>
<evidence type="ECO:0000313" key="2">
    <source>
        <dbReference type="EMBL" id="KAK9901896.1"/>
    </source>
</evidence>
<keyword evidence="3" id="KW-1185">Reference proteome</keyword>
<sequence length="79" mass="9150">MALCIGPQGIQVCFACAAYSFDILLIFFSCIKNNSFWKWSREGIFRLPYQMPCKMQLAILARYQYSNGLVYEFGSSERN</sequence>
<dbReference type="AlphaFoldDB" id="A0AAW1VEF3"/>
<gene>
    <name evidence="2" type="ORF">M0R45_001877</name>
</gene>
<proteinExistence type="predicted"/>
<name>A0AAW1VEF3_RUBAR</name>
<dbReference type="EMBL" id="JBEDUW010000273">
    <property type="protein sequence ID" value="KAK9901896.1"/>
    <property type="molecule type" value="Genomic_DNA"/>
</dbReference>
<feature type="transmembrane region" description="Helical" evidence="1">
    <location>
        <begin position="12"/>
        <end position="31"/>
    </location>
</feature>
<comment type="caution">
    <text evidence="2">The sequence shown here is derived from an EMBL/GenBank/DDBJ whole genome shotgun (WGS) entry which is preliminary data.</text>
</comment>
<organism evidence="2 3">
    <name type="scientific">Rubus argutus</name>
    <name type="common">Southern blackberry</name>
    <dbReference type="NCBI Taxonomy" id="59490"/>
    <lineage>
        <taxon>Eukaryota</taxon>
        <taxon>Viridiplantae</taxon>
        <taxon>Streptophyta</taxon>
        <taxon>Embryophyta</taxon>
        <taxon>Tracheophyta</taxon>
        <taxon>Spermatophyta</taxon>
        <taxon>Magnoliopsida</taxon>
        <taxon>eudicotyledons</taxon>
        <taxon>Gunneridae</taxon>
        <taxon>Pentapetalae</taxon>
        <taxon>rosids</taxon>
        <taxon>fabids</taxon>
        <taxon>Rosales</taxon>
        <taxon>Rosaceae</taxon>
        <taxon>Rosoideae</taxon>
        <taxon>Rosoideae incertae sedis</taxon>
        <taxon>Rubus</taxon>
    </lineage>
</organism>
<keyword evidence="1" id="KW-1133">Transmembrane helix</keyword>
<accession>A0AAW1VEF3</accession>
<evidence type="ECO:0000313" key="3">
    <source>
        <dbReference type="Proteomes" id="UP001457282"/>
    </source>
</evidence>
<keyword evidence="1" id="KW-0812">Transmembrane</keyword>